<accession>A0A3N0Z2A7</accession>
<evidence type="ECO:0000256" key="1">
    <source>
        <dbReference type="SAM" id="MobiDB-lite"/>
    </source>
</evidence>
<reference evidence="2 3" key="1">
    <citation type="submission" date="2018-10" db="EMBL/GenBank/DDBJ databases">
        <title>Genome assembly for a Yunnan-Guizhou Plateau 3E fish, Anabarilius grahami (Regan), and its evolutionary and genetic applications.</title>
        <authorList>
            <person name="Jiang W."/>
        </authorList>
    </citation>
    <scope>NUCLEOTIDE SEQUENCE [LARGE SCALE GENOMIC DNA]</scope>
    <source>
        <strain evidence="2">AG-KIZ</strain>
        <tissue evidence="2">Muscle</tissue>
    </source>
</reference>
<dbReference type="EMBL" id="RJVU01015140">
    <property type="protein sequence ID" value="ROL52659.1"/>
    <property type="molecule type" value="Genomic_DNA"/>
</dbReference>
<sequence length="123" mass="13467">MNADSSNLVTIHTGSRQCGQNSQDGETRFLAQELRTISLLAAEAFQQPDGCPHPIVTVSASRPPTAEERLQGMWECLFGKLQRQQSLPVSVPGSVEGQLILSPCVMSSEQQNKDKDKNGRERS</sequence>
<proteinExistence type="predicted"/>
<gene>
    <name evidence="2" type="ORF">DPX16_7395</name>
</gene>
<organism evidence="2 3">
    <name type="scientific">Anabarilius grahami</name>
    <name type="common">Kanglang fish</name>
    <name type="synonym">Barilius grahami</name>
    <dbReference type="NCBI Taxonomy" id="495550"/>
    <lineage>
        <taxon>Eukaryota</taxon>
        <taxon>Metazoa</taxon>
        <taxon>Chordata</taxon>
        <taxon>Craniata</taxon>
        <taxon>Vertebrata</taxon>
        <taxon>Euteleostomi</taxon>
        <taxon>Actinopterygii</taxon>
        <taxon>Neopterygii</taxon>
        <taxon>Teleostei</taxon>
        <taxon>Ostariophysi</taxon>
        <taxon>Cypriniformes</taxon>
        <taxon>Xenocyprididae</taxon>
        <taxon>Xenocypridinae</taxon>
        <taxon>Xenocypridinae incertae sedis</taxon>
        <taxon>Anabarilius</taxon>
    </lineage>
</organism>
<keyword evidence="3" id="KW-1185">Reference proteome</keyword>
<evidence type="ECO:0000313" key="3">
    <source>
        <dbReference type="Proteomes" id="UP000281406"/>
    </source>
</evidence>
<evidence type="ECO:0000313" key="2">
    <source>
        <dbReference type="EMBL" id="ROL52659.1"/>
    </source>
</evidence>
<name>A0A3N0Z2A7_ANAGA</name>
<dbReference type="Proteomes" id="UP000281406">
    <property type="component" value="Unassembled WGS sequence"/>
</dbReference>
<dbReference type="AlphaFoldDB" id="A0A3N0Z2A7"/>
<comment type="caution">
    <text evidence="2">The sequence shown here is derived from an EMBL/GenBank/DDBJ whole genome shotgun (WGS) entry which is preliminary data.</text>
</comment>
<feature type="region of interest" description="Disordered" evidence="1">
    <location>
        <begin position="102"/>
        <end position="123"/>
    </location>
</feature>
<feature type="compositionally biased region" description="Basic and acidic residues" evidence="1">
    <location>
        <begin position="111"/>
        <end position="123"/>
    </location>
</feature>
<protein>
    <submittedName>
        <fullName evidence="2">Uncharacterized protein</fullName>
    </submittedName>
</protein>